<dbReference type="SMART" id="SM00350">
    <property type="entry name" value="MCM"/>
    <property type="match status" value="1"/>
</dbReference>
<evidence type="ECO:0000259" key="2">
    <source>
        <dbReference type="Pfam" id="PF17855"/>
    </source>
</evidence>
<dbReference type="PANTHER" id="PTHR11630">
    <property type="entry name" value="DNA REPLICATION LICENSING FACTOR MCM FAMILY MEMBER"/>
    <property type="match status" value="1"/>
</dbReference>
<dbReference type="InterPro" id="IPR031327">
    <property type="entry name" value="MCM"/>
</dbReference>
<dbReference type="InterPro" id="IPR041562">
    <property type="entry name" value="MCM_lid"/>
</dbReference>
<dbReference type="Proteomes" id="UP001162164">
    <property type="component" value="Unassembled WGS sequence"/>
</dbReference>
<dbReference type="Gene3D" id="3.40.50.300">
    <property type="entry name" value="P-loop containing nucleotide triphosphate hydrolases"/>
    <property type="match status" value="1"/>
</dbReference>
<dbReference type="EMBL" id="JAPWTJ010000014">
    <property type="protein sequence ID" value="KAJ8985416.1"/>
    <property type="molecule type" value="Genomic_DNA"/>
</dbReference>
<sequence>MSISFLTSTNPFFMSVISLSTSFLNSSTVSSTTFSIYSNLILPNKSKSILEQGVNRVWRHNFKVTAWLIHSLIYTNVCRISMICQLKVLPFDLFANCFKSLCQYYSLSKRTKDCLTCTKNPIEQDGEVLPMGTDVDILSTINPDDVEGEREIPVYEKYDALLHGTSRRRTDKILSVDFMRKYIHFVKILKPTLTEQASEIIADEYSKLRSEDILDKDVARTQPVTPRTLETMIRLATAHAKARMSRTVDSEDANAAIELIHYAYFKKVLEKEKKRRRNVDDTDEEDSDSDQRPKRTRQKM</sequence>
<dbReference type="InterPro" id="IPR027417">
    <property type="entry name" value="P-loop_NTPase"/>
</dbReference>
<proteinExistence type="predicted"/>
<reference evidence="3" key="1">
    <citation type="journal article" date="2023" name="Insect Mol. Biol.">
        <title>Genome sequencing provides insights into the evolution of gene families encoding plant cell wall-degrading enzymes in longhorned beetles.</title>
        <authorList>
            <person name="Shin N.R."/>
            <person name="Okamura Y."/>
            <person name="Kirsch R."/>
            <person name="Pauchet Y."/>
        </authorList>
    </citation>
    <scope>NUCLEOTIDE SEQUENCE</scope>
    <source>
        <strain evidence="3">MMC_N1</strain>
    </source>
</reference>
<accession>A0ABQ9K4B1</accession>
<evidence type="ECO:0000256" key="1">
    <source>
        <dbReference type="SAM" id="MobiDB-lite"/>
    </source>
</evidence>
<keyword evidence="4" id="KW-1185">Reference proteome</keyword>
<protein>
    <recommendedName>
        <fullName evidence="2">MCM AAA-lid domain-containing protein</fullName>
    </recommendedName>
</protein>
<evidence type="ECO:0000313" key="3">
    <source>
        <dbReference type="EMBL" id="KAJ8985416.1"/>
    </source>
</evidence>
<dbReference type="SUPFAM" id="SSF52540">
    <property type="entry name" value="P-loop containing nucleoside triphosphate hydrolases"/>
    <property type="match status" value="1"/>
</dbReference>
<evidence type="ECO:0000313" key="4">
    <source>
        <dbReference type="Proteomes" id="UP001162164"/>
    </source>
</evidence>
<name>A0ABQ9K4B1_9CUCU</name>
<feature type="region of interest" description="Disordered" evidence="1">
    <location>
        <begin position="273"/>
        <end position="300"/>
    </location>
</feature>
<feature type="domain" description="MCM AAA-lid" evidence="2">
    <location>
        <begin position="177"/>
        <end position="261"/>
    </location>
</feature>
<dbReference type="PANTHER" id="PTHR11630:SF46">
    <property type="entry name" value="DNA REPLICATION LICENSING FACTOR MCM3-RELATED"/>
    <property type="match status" value="1"/>
</dbReference>
<organism evidence="3 4">
    <name type="scientific">Molorchus minor</name>
    <dbReference type="NCBI Taxonomy" id="1323400"/>
    <lineage>
        <taxon>Eukaryota</taxon>
        <taxon>Metazoa</taxon>
        <taxon>Ecdysozoa</taxon>
        <taxon>Arthropoda</taxon>
        <taxon>Hexapoda</taxon>
        <taxon>Insecta</taxon>
        <taxon>Pterygota</taxon>
        <taxon>Neoptera</taxon>
        <taxon>Endopterygota</taxon>
        <taxon>Coleoptera</taxon>
        <taxon>Polyphaga</taxon>
        <taxon>Cucujiformia</taxon>
        <taxon>Chrysomeloidea</taxon>
        <taxon>Cerambycidae</taxon>
        <taxon>Lamiinae</taxon>
        <taxon>Monochamini</taxon>
        <taxon>Molorchus</taxon>
    </lineage>
</organism>
<gene>
    <name evidence="3" type="ORF">NQ317_017045</name>
</gene>
<dbReference type="Pfam" id="PF17855">
    <property type="entry name" value="MCM_lid"/>
    <property type="match status" value="1"/>
</dbReference>
<comment type="caution">
    <text evidence="3">The sequence shown here is derived from an EMBL/GenBank/DDBJ whole genome shotgun (WGS) entry which is preliminary data.</text>
</comment>